<evidence type="ECO:0000313" key="1">
    <source>
        <dbReference type="EMBL" id="KAK1436472.1"/>
    </source>
</evidence>
<gene>
    <name evidence="1" type="ORF">QVD17_02252</name>
</gene>
<dbReference type="EMBL" id="JAUHHV010000001">
    <property type="protein sequence ID" value="KAK1436472.1"/>
    <property type="molecule type" value="Genomic_DNA"/>
</dbReference>
<evidence type="ECO:0000313" key="2">
    <source>
        <dbReference type="Proteomes" id="UP001229421"/>
    </source>
</evidence>
<organism evidence="1 2">
    <name type="scientific">Tagetes erecta</name>
    <name type="common">African marigold</name>
    <dbReference type="NCBI Taxonomy" id="13708"/>
    <lineage>
        <taxon>Eukaryota</taxon>
        <taxon>Viridiplantae</taxon>
        <taxon>Streptophyta</taxon>
        <taxon>Embryophyta</taxon>
        <taxon>Tracheophyta</taxon>
        <taxon>Spermatophyta</taxon>
        <taxon>Magnoliopsida</taxon>
        <taxon>eudicotyledons</taxon>
        <taxon>Gunneridae</taxon>
        <taxon>Pentapetalae</taxon>
        <taxon>asterids</taxon>
        <taxon>campanulids</taxon>
        <taxon>Asterales</taxon>
        <taxon>Asteraceae</taxon>
        <taxon>Asteroideae</taxon>
        <taxon>Heliantheae alliance</taxon>
        <taxon>Tageteae</taxon>
        <taxon>Tagetes</taxon>
    </lineage>
</organism>
<dbReference type="AlphaFoldDB" id="A0AAD8P8V4"/>
<accession>A0AAD8P8V4</accession>
<keyword evidence="2" id="KW-1185">Reference proteome</keyword>
<proteinExistence type="predicted"/>
<comment type="caution">
    <text evidence="1">The sequence shown here is derived from an EMBL/GenBank/DDBJ whole genome shotgun (WGS) entry which is preliminary data.</text>
</comment>
<reference evidence="1" key="1">
    <citation type="journal article" date="2023" name="bioRxiv">
        <title>Improved chromosome-level genome assembly for marigold (Tagetes erecta).</title>
        <authorList>
            <person name="Jiang F."/>
            <person name="Yuan L."/>
            <person name="Wang S."/>
            <person name="Wang H."/>
            <person name="Xu D."/>
            <person name="Wang A."/>
            <person name="Fan W."/>
        </authorList>
    </citation>
    <scope>NUCLEOTIDE SEQUENCE</scope>
    <source>
        <strain evidence="1">WSJ</strain>
        <tissue evidence="1">Leaf</tissue>
    </source>
</reference>
<sequence>MYIFSRTSAKTHRGPFYRLARGTNSSGPTLHVNIRVTSIEEQSIWVSFCSVTYELKMDRRQGGFETKEEVTTPLKKFKLQ</sequence>
<dbReference type="Proteomes" id="UP001229421">
    <property type="component" value="Unassembled WGS sequence"/>
</dbReference>
<name>A0AAD8P8V4_TARER</name>
<protein>
    <submittedName>
        <fullName evidence="1">Uncharacterized protein</fullName>
    </submittedName>
</protein>